<dbReference type="Gene3D" id="1.20.1260.60">
    <property type="entry name" value="Vacuolar protein sorting-associated protein Ist1"/>
    <property type="match status" value="1"/>
</dbReference>
<dbReference type="Pfam" id="PF03398">
    <property type="entry name" value="Ist1"/>
    <property type="match status" value="1"/>
</dbReference>
<evidence type="ECO:0000313" key="2">
    <source>
        <dbReference type="EMBL" id="GAV81900.1"/>
    </source>
</evidence>
<accession>A0A1Q3CNR3</accession>
<dbReference type="OrthoDB" id="29853at2759"/>
<organism evidence="2 3">
    <name type="scientific">Cephalotus follicularis</name>
    <name type="common">Albany pitcher plant</name>
    <dbReference type="NCBI Taxonomy" id="3775"/>
    <lineage>
        <taxon>Eukaryota</taxon>
        <taxon>Viridiplantae</taxon>
        <taxon>Streptophyta</taxon>
        <taxon>Embryophyta</taxon>
        <taxon>Tracheophyta</taxon>
        <taxon>Spermatophyta</taxon>
        <taxon>Magnoliopsida</taxon>
        <taxon>eudicotyledons</taxon>
        <taxon>Gunneridae</taxon>
        <taxon>Pentapetalae</taxon>
        <taxon>rosids</taxon>
        <taxon>fabids</taxon>
        <taxon>Oxalidales</taxon>
        <taxon>Cephalotaceae</taxon>
        <taxon>Cephalotus</taxon>
    </lineage>
</organism>
<protein>
    <submittedName>
        <fullName evidence="2">Ist1 domain-containing protein</fullName>
    </submittedName>
</protein>
<gene>
    <name evidence="2" type="ORF">CFOL_v3_25353</name>
</gene>
<comment type="similarity">
    <text evidence="1">Belongs to the IST1 family.</text>
</comment>
<dbReference type="AlphaFoldDB" id="A0A1Q3CNR3"/>
<comment type="caution">
    <text evidence="2">The sequence shown here is derived from an EMBL/GenBank/DDBJ whole genome shotgun (WGS) entry which is preliminary data.</text>
</comment>
<dbReference type="InterPro" id="IPR005061">
    <property type="entry name" value="Ist1"/>
</dbReference>
<dbReference type="InParanoid" id="A0A1Q3CNR3"/>
<evidence type="ECO:0000256" key="1">
    <source>
        <dbReference type="ARBA" id="ARBA00005536"/>
    </source>
</evidence>
<dbReference type="Proteomes" id="UP000187406">
    <property type="component" value="Unassembled WGS sequence"/>
</dbReference>
<keyword evidence="3" id="KW-1185">Reference proteome</keyword>
<dbReference type="FunFam" id="1.20.1260.60:FF:000002">
    <property type="entry name" value="Vacuolar protein sorting-associated protein IST1"/>
    <property type="match status" value="1"/>
</dbReference>
<dbReference type="PANTHER" id="PTHR12161">
    <property type="entry name" value="IST1 FAMILY MEMBER"/>
    <property type="match status" value="1"/>
</dbReference>
<dbReference type="PANTHER" id="PTHR12161:SF44">
    <property type="entry name" value="REGULATOR OF VPS4 ACTIVITY IN THE MVB PATHWAY PROTEIN"/>
    <property type="match status" value="1"/>
</dbReference>
<evidence type="ECO:0000313" key="3">
    <source>
        <dbReference type="Proteomes" id="UP000187406"/>
    </source>
</evidence>
<dbReference type="EMBL" id="BDDD01002512">
    <property type="protein sequence ID" value="GAV81900.1"/>
    <property type="molecule type" value="Genomic_DNA"/>
</dbReference>
<name>A0A1Q3CNR3_CEPFO</name>
<sequence length="597" mass="67950">MFDIFFRWRKASKCKKVMKRVQCRLKLLKNKRHSIVRQLRDDLAQLIETGREDIAFNRAEQLFKDESIITVYDLLDNFCGFITNNLSYIFKTKDCPNDINEAVSSLIFASARCGDIPELRAIRKLFEERYGQKFVADAVELFPGNLVNHQIKEKIFIDSVPDDVKYKLVDDIAVNYCVRQEILAIEYTSELQQVKKYISTHQSSDSDIHPHYGTSEGSSMLVSSANDTEMETGCVDLPSINKNLLTELYHSSSGSLPQLCGDTIVYIDDIGEFQSSTTDDGYSQDLRLFKFLSPIANKNEKLEDSCDQSCIDQYESIKNSGLSNCGKNIKASRKRSRRSISAENASMKDIEFVSYYEKPRNSSVSHKHVSHHLRKHQKETPVEESERSRCSRCFNHEMNVCSLEQPCYFFTSVKEDLEFSYRHQKSRSRTFLGCSTGDLKCVNLHQDFGHGHCFQTGESDKVACATLAQRPRGKSNGDGAIVYHVFIHEDARPDEQFRKNGAKATDSPGSCDFANGLSPNVTSSSTGKLNLPPYLRAVTMPPERSKDNHTKHILRSNSCPLKHANHVHPKLPDYDDIVATFLSLKKECLYRKAELRN</sequence>
<dbReference type="STRING" id="3775.A0A1Q3CNR3"/>
<proteinExistence type="inferred from homology"/>
<dbReference type="FunCoup" id="A0A1Q3CNR3">
    <property type="interactions" value="3"/>
</dbReference>
<reference evidence="3" key="1">
    <citation type="submission" date="2016-04" db="EMBL/GenBank/DDBJ databases">
        <title>Cephalotus genome sequencing.</title>
        <authorList>
            <person name="Fukushima K."/>
            <person name="Hasebe M."/>
            <person name="Fang X."/>
        </authorList>
    </citation>
    <scope>NUCLEOTIDE SEQUENCE [LARGE SCALE GENOMIC DNA]</scope>
    <source>
        <strain evidence="3">cv. St1</strain>
    </source>
</reference>
<dbReference type="GO" id="GO:0015031">
    <property type="term" value="P:protein transport"/>
    <property type="evidence" value="ECO:0007669"/>
    <property type="project" value="InterPro"/>
</dbReference>
<dbReference type="InterPro" id="IPR042277">
    <property type="entry name" value="IST1-like"/>
</dbReference>